<dbReference type="Proteomes" id="UP000309133">
    <property type="component" value="Unassembled WGS sequence"/>
</dbReference>
<evidence type="ECO:0000313" key="3">
    <source>
        <dbReference type="Proteomes" id="UP000309133"/>
    </source>
</evidence>
<proteinExistence type="predicted"/>
<evidence type="ECO:0000256" key="1">
    <source>
        <dbReference type="SAM" id="Phobius"/>
    </source>
</evidence>
<organism evidence="2 3">
    <name type="scientific">Naasia lichenicola</name>
    <dbReference type="NCBI Taxonomy" id="2565933"/>
    <lineage>
        <taxon>Bacteria</taxon>
        <taxon>Bacillati</taxon>
        <taxon>Actinomycetota</taxon>
        <taxon>Actinomycetes</taxon>
        <taxon>Micrococcales</taxon>
        <taxon>Microbacteriaceae</taxon>
        <taxon>Naasia</taxon>
    </lineage>
</organism>
<gene>
    <name evidence="2" type="ORF">E6C64_17120</name>
</gene>
<dbReference type="RefSeq" id="WP_136428895.1">
    <property type="nucleotide sequence ID" value="NZ_SSSM01000006.1"/>
</dbReference>
<comment type="caution">
    <text evidence="2">The sequence shown here is derived from an EMBL/GenBank/DDBJ whole genome shotgun (WGS) entry which is preliminary data.</text>
</comment>
<feature type="transmembrane region" description="Helical" evidence="1">
    <location>
        <begin position="12"/>
        <end position="38"/>
    </location>
</feature>
<dbReference type="OrthoDB" id="5118919at2"/>
<dbReference type="AlphaFoldDB" id="A0A4S4FHD6"/>
<name>A0A4S4FHD6_9MICO</name>
<keyword evidence="1" id="KW-0472">Membrane</keyword>
<protein>
    <recommendedName>
        <fullName evidence="4">Pilus assembly protein</fullName>
    </recommendedName>
</protein>
<dbReference type="EMBL" id="SSSM01000006">
    <property type="protein sequence ID" value="THG28535.1"/>
    <property type="molecule type" value="Genomic_DNA"/>
</dbReference>
<sequence>MEDGSASVEFVTAGVLLLVPFVYLVLALAAVQGAAFAVEGAARQAARVYVRTETPAAARDRADLAVRYALADFGVDEGTAEVQVSCTPDPATCLQRAGIVTIAVRATVPLPLLPPSMSSGLASSIPVEASASQRVSMLWVGP</sequence>
<keyword evidence="3" id="KW-1185">Reference proteome</keyword>
<reference evidence="2 3" key="1">
    <citation type="submission" date="2019-04" db="EMBL/GenBank/DDBJ databases">
        <authorList>
            <person name="Jiang L."/>
        </authorList>
    </citation>
    <scope>NUCLEOTIDE SEQUENCE [LARGE SCALE GENOMIC DNA]</scope>
    <source>
        <strain evidence="2 3">YIM 131853</strain>
    </source>
</reference>
<evidence type="ECO:0008006" key="4">
    <source>
        <dbReference type="Google" id="ProtNLM"/>
    </source>
</evidence>
<keyword evidence="1" id="KW-0812">Transmembrane</keyword>
<keyword evidence="1" id="KW-1133">Transmembrane helix</keyword>
<evidence type="ECO:0000313" key="2">
    <source>
        <dbReference type="EMBL" id="THG28535.1"/>
    </source>
</evidence>
<accession>A0A4S4FHD6</accession>